<dbReference type="Gene3D" id="3.20.20.100">
    <property type="entry name" value="NADP-dependent oxidoreductase domain"/>
    <property type="match status" value="1"/>
</dbReference>
<dbReference type="PRINTS" id="PR00069">
    <property type="entry name" value="ALDKETRDTASE"/>
</dbReference>
<protein>
    <submittedName>
        <fullName evidence="3">Predicted oxidoreductase</fullName>
    </submittedName>
</protein>
<dbReference type="OrthoDB" id="9768793at2"/>
<evidence type="ECO:0000313" key="3">
    <source>
        <dbReference type="EMBL" id="SDS44451.1"/>
    </source>
</evidence>
<dbReference type="SUPFAM" id="SSF51430">
    <property type="entry name" value="NAD(P)-linked oxidoreductase"/>
    <property type="match status" value="1"/>
</dbReference>
<sequence>MTRTLGTSSIEVSPIGLGCNNFGRKGTRTEDQAGTDAVIHAAIDHGITLFDTADIYGNPATTSETLMGVALAKAGSAARDKVVLATKWGHQDLLIEGTEAWGAKGARPYIRKAVEASLRRLQTDRIDLYQLHTPDPATPIEETVRALDELVAEGKIRAYGHSNFSAEQIAAAAEVETPNGFVSAQDEYSLVARGVEREVLPAVLEVGIGFLPYFPLANGLLSGKYSGGSGPADARLTKLKPQLLEQADWTRIAEYERIATDAGRTMLEATFQWLLAQPAVTSVIAGATRPEQVAQNAAAGEGTLDAATVEEISGLFA</sequence>
<evidence type="ECO:0000313" key="4">
    <source>
        <dbReference type="Proteomes" id="UP000199649"/>
    </source>
</evidence>
<dbReference type="RefSeq" id="WP_092667161.1">
    <property type="nucleotide sequence ID" value="NZ_LT629734.1"/>
</dbReference>
<dbReference type="GO" id="GO:0016491">
    <property type="term" value="F:oxidoreductase activity"/>
    <property type="evidence" value="ECO:0007669"/>
    <property type="project" value="UniProtKB-KW"/>
</dbReference>
<dbReference type="STRING" id="684552.SAMN04489719_2336"/>
<dbReference type="InterPro" id="IPR023210">
    <property type="entry name" value="NADP_OxRdtase_dom"/>
</dbReference>
<keyword evidence="4" id="KW-1185">Reference proteome</keyword>
<reference evidence="4" key="1">
    <citation type="submission" date="2016-10" db="EMBL/GenBank/DDBJ databases">
        <authorList>
            <person name="Varghese N."/>
            <person name="Submissions S."/>
        </authorList>
    </citation>
    <scope>NUCLEOTIDE SEQUENCE [LARGE SCALE GENOMIC DNA]</scope>
    <source>
        <strain evidence="4">DSM 22965</strain>
    </source>
</reference>
<dbReference type="GO" id="GO:0005829">
    <property type="term" value="C:cytosol"/>
    <property type="evidence" value="ECO:0007669"/>
    <property type="project" value="TreeGrafter"/>
</dbReference>
<dbReference type="Pfam" id="PF00248">
    <property type="entry name" value="Aldo_ket_red"/>
    <property type="match status" value="1"/>
</dbReference>
<name>A0A1H1S934_9MICO</name>
<evidence type="ECO:0000259" key="2">
    <source>
        <dbReference type="Pfam" id="PF00248"/>
    </source>
</evidence>
<dbReference type="PANTHER" id="PTHR43364:SF4">
    <property type="entry name" value="NAD(P)-LINKED OXIDOREDUCTASE SUPERFAMILY PROTEIN"/>
    <property type="match status" value="1"/>
</dbReference>
<dbReference type="InterPro" id="IPR020471">
    <property type="entry name" value="AKR"/>
</dbReference>
<dbReference type="InterPro" id="IPR036812">
    <property type="entry name" value="NAD(P)_OxRdtase_dom_sf"/>
</dbReference>
<dbReference type="InterPro" id="IPR050523">
    <property type="entry name" value="AKR_Detox_Biosynth"/>
</dbReference>
<dbReference type="AlphaFoldDB" id="A0A1H1S934"/>
<dbReference type="Proteomes" id="UP000199649">
    <property type="component" value="Chromosome I"/>
</dbReference>
<dbReference type="EMBL" id="LT629734">
    <property type="protein sequence ID" value="SDS44451.1"/>
    <property type="molecule type" value="Genomic_DNA"/>
</dbReference>
<organism evidence="3 4">
    <name type="scientific">Agrococcus carbonis</name>
    <dbReference type="NCBI Taxonomy" id="684552"/>
    <lineage>
        <taxon>Bacteria</taxon>
        <taxon>Bacillati</taxon>
        <taxon>Actinomycetota</taxon>
        <taxon>Actinomycetes</taxon>
        <taxon>Micrococcales</taxon>
        <taxon>Microbacteriaceae</taxon>
        <taxon>Agrococcus</taxon>
    </lineage>
</organism>
<keyword evidence="1" id="KW-0560">Oxidoreductase</keyword>
<gene>
    <name evidence="3" type="ORF">SAMN04489719_2336</name>
</gene>
<accession>A0A1H1S934</accession>
<feature type="domain" description="NADP-dependent oxidoreductase" evidence="2">
    <location>
        <begin position="14"/>
        <end position="313"/>
    </location>
</feature>
<dbReference type="PANTHER" id="PTHR43364">
    <property type="entry name" value="NADH-SPECIFIC METHYLGLYOXAL REDUCTASE-RELATED"/>
    <property type="match status" value="1"/>
</dbReference>
<evidence type="ECO:0000256" key="1">
    <source>
        <dbReference type="ARBA" id="ARBA00023002"/>
    </source>
</evidence>
<proteinExistence type="predicted"/>